<dbReference type="PRINTS" id="PR00411">
    <property type="entry name" value="PNDRDTASEI"/>
</dbReference>
<dbReference type="EMBL" id="JFBT01000001">
    <property type="protein sequence ID" value="EXG81026.1"/>
    <property type="molecule type" value="Genomic_DNA"/>
</dbReference>
<name>A0A011AG74_9ACTN</name>
<dbReference type="InterPro" id="IPR023753">
    <property type="entry name" value="FAD/NAD-binding_dom"/>
</dbReference>
<dbReference type="Gene3D" id="3.30.390.30">
    <property type="match status" value="1"/>
</dbReference>
<dbReference type="SUPFAM" id="SSF55424">
    <property type="entry name" value="FAD/NAD-linked reductases, dimerisation (C-terminal) domain"/>
    <property type="match status" value="1"/>
</dbReference>
<evidence type="ECO:0000313" key="8">
    <source>
        <dbReference type="Proteomes" id="UP000021053"/>
    </source>
</evidence>
<dbReference type="Gene3D" id="3.50.50.60">
    <property type="entry name" value="FAD/NAD(P)-binding domain"/>
    <property type="match status" value="2"/>
</dbReference>
<accession>A0A011AG74</accession>
<gene>
    <name evidence="7" type="ORF">CryarDRAFT_2121</name>
</gene>
<evidence type="ECO:0000256" key="2">
    <source>
        <dbReference type="ARBA" id="ARBA00022630"/>
    </source>
</evidence>
<dbReference type="GO" id="GO:0016651">
    <property type="term" value="F:oxidoreductase activity, acting on NAD(P)H"/>
    <property type="evidence" value="ECO:0007669"/>
    <property type="project" value="TreeGrafter"/>
</dbReference>
<evidence type="ECO:0000313" key="7">
    <source>
        <dbReference type="EMBL" id="EXG81026.1"/>
    </source>
</evidence>
<dbReference type="PRINTS" id="PR00368">
    <property type="entry name" value="FADPNR"/>
</dbReference>
<organism evidence="7 8">
    <name type="scientific">Cryptosporangium arvum DSM 44712</name>
    <dbReference type="NCBI Taxonomy" id="927661"/>
    <lineage>
        <taxon>Bacteria</taxon>
        <taxon>Bacillati</taxon>
        <taxon>Actinomycetota</taxon>
        <taxon>Actinomycetes</taxon>
        <taxon>Cryptosporangiales</taxon>
        <taxon>Cryptosporangiaceae</taxon>
        <taxon>Cryptosporangium</taxon>
    </lineage>
</organism>
<dbReference type="OrthoDB" id="4475657at2"/>
<dbReference type="RefSeq" id="WP_035850173.1">
    <property type="nucleotide sequence ID" value="NZ_KK073874.1"/>
</dbReference>
<dbReference type="InterPro" id="IPR036188">
    <property type="entry name" value="FAD/NAD-bd_sf"/>
</dbReference>
<dbReference type="PANTHER" id="PTHR43557:SF2">
    <property type="entry name" value="RIESKE DOMAIN-CONTAINING PROTEIN-RELATED"/>
    <property type="match status" value="1"/>
</dbReference>
<protein>
    <submittedName>
        <fullName evidence="7">NAD(FAD)-dependent dehydrogenase</fullName>
    </submittedName>
</protein>
<sequence>MQRRAANISRLAPQKSLANLGPADRILIVGGGPAGTAAGEELRRLGFRGQIQLLCQDPGGSYDRPACSKGLITGTQRPKDARIGVTDKRWEINWSLGRTAVACDMNERVVWANTGEGFRFDGLVIANGARPMLNSMWSGHATPHIVHDIEDAWNIRVGLRTAEHVAIVGGGFTGTELACSIRGMGKNVTLIHPRNVVLNGVLDATAAELMTEEHIEDGIDMRLGRRVKAADRMGDKWQLTLDNGDRVNADMVVMTAGEKPSISWLEGTGIDTSDGVICDDALRVLDTDGNAVPGVVAAGALAKWPNYWMNGKNGRVGQWIAALEQGQQAARSLLAGDAASHPAILLPRYWSQQLGLRVQVCGDISDESDVRRLERRPGHRKTARNGVLTCHYRGRDLVGVVAINAPSEFVTVARELLYAKPRYELSAPRRPVEVPTGILSRDGRRLAATG</sequence>
<keyword evidence="2" id="KW-0285">Flavoprotein</keyword>
<dbReference type="HOGENOM" id="CLU_003291_4_0_11"/>
<evidence type="ECO:0000256" key="1">
    <source>
        <dbReference type="ARBA" id="ARBA00001974"/>
    </source>
</evidence>
<keyword evidence="4" id="KW-0560">Oxidoreductase</keyword>
<reference evidence="7 8" key="1">
    <citation type="submission" date="2013-07" db="EMBL/GenBank/DDBJ databases">
        <authorList>
            <consortium name="DOE Joint Genome Institute"/>
            <person name="Eisen J."/>
            <person name="Huntemann M."/>
            <person name="Han J."/>
            <person name="Chen A."/>
            <person name="Kyrpides N."/>
            <person name="Mavromatis K."/>
            <person name="Markowitz V."/>
            <person name="Palaniappan K."/>
            <person name="Ivanova N."/>
            <person name="Schaumberg A."/>
            <person name="Pati A."/>
            <person name="Liolios K."/>
            <person name="Nordberg H.P."/>
            <person name="Cantor M.N."/>
            <person name="Hua S.X."/>
            <person name="Woyke T."/>
        </authorList>
    </citation>
    <scope>NUCLEOTIDE SEQUENCE [LARGE SCALE GENOMIC DNA]</scope>
    <source>
        <strain evidence="7 8">DSM 44712</strain>
    </source>
</reference>
<dbReference type="Proteomes" id="UP000021053">
    <property type="component" value="Unassembled WGS sequence"/>
</dbReference>
<comment type="cofactor">
    <cofactor evidence="1">
        <name>FAD</name>
        <dbReference type="ChEBI" id="CHEBI:57692"/>
    </cofactor>
</comment>
<evidence type="ECO:0000256" key="4">
    <source>
        <dbReference type="ARBA" id="ARBA00023002"/>
    </source>
</evidence>
<evidence type="ECO:0000259" key="5">
    <source>
        <dbReference type="Pfam" id="PF07992"/>
    </source>
</evidence>
<keyword evidence="3" id="KW-0274">FAD</keyword>
<dbReference type="PANTHER" id="PTHR43557">
    <property type="entry name" value="APOPTOSIS-INDUCING FACTOR 1"/>
    <property type="match status" value="1"/>
</dbReference>
<dbReference type="GO" id="GO:0005737">
    <property type="term" value="C:cytoplasm"/>
    <property type="evidence" value="ECO:0007669"/>
    <property type="project" value="TreeGrafter"/>
</dbReference>
<dbReference type="AlphaFoldDB" id="A0A011AG74"/>
<dbReference type="InterPro" id="IPR016156">
    <property type="entry name" value="FAD/NAD-linked_Rdtase_dimer_sf"/>
</dbReference>
<dbReference type="InterPro" id="IPR028202">
    <property type="entry name" value="Reductase_C"/>
</dbReference>
<keyword evidence="8" id="KW-1185">Reference proteome</keyword>
<comment type="caution">
    <text evidence="7">The sequence shown here is derived from an EMBL/GenBank/DDBJ whole genome shotgun (WGS) entry which is preliminary data.</text>
</comment>
<dbReference type="InterPro" id="IPR050446">
    <property type="entry name" value="FAD-oxidoreductase/Apoptosis"/>
</dbReference>
<feature type="domain" description="FAD/NAD(P)-binding" evidence="5">
    <location>
        <begin position="25"/>
        <end position="326"/>
    </location>
</feature>
<dbReference type="SUPFAM" id="SSF51905">
    <property type="entry name" value="FAD/NAD(P)-binding domain"/>
    <property type="match status" value="1"/>
</dbReference>
<proteinExistence type="predicted"/>
<evidence type="ECO:0000259" key="6">
    <source>
        <dbReference type="Pfam" id="PF14759"/>
    </source>
</evidence>
<dbReference type="Pfam" id="PF07992">
    <property type="entry name" value="Pyr_redox_2"/>
    <property type="match status" value="1"/>
</dbReference>
<evidence type="ECO:0000256" key="3">
    <source>
        <dbReference type="ARBA" id="ARBA00022827"/>
    </source>
</evidence>
<feature type="domain" description="Reductase C-terminal" evidence="6">
    <location>
        <begin position="349"/>
        <end position="420"/>
    </location>
</feature>
<dbReference type="Pfam" id="PF14759">
    <property type="entry name" value="Reductase_C"/>
    <property type="match status" value="1"/>
</dbReference>